<dbReference type="Pfam" id="PF13899">
    <property type="entry name" value="Thioredoxin_7"/>
    <property type="match status" value="1"/>
</dbReference>
<feature type="chain" id="PRO_5045184700" evidence="2">
    <location>
        <begin position="20"/>
        <end position="396"/>
    </location>
</feature>
<dbReference type="InterPro" id="IPR013766">
    <property type="entry name" value="Thioredoxin_domain"/>
</dbReference>
<dbReference type="RefSeq" id="WP_138722133.1">
    <property type="nucleotide sequence ID" value="NZ_SSHJ02000005.1"/>
</dbReference>
<keyword evidence="1 2" id="KW-0732">Signal</keyword>
<name>A0ABW9J4E0_9SPHI</name>
<dbReference type="PANTHER" id="PTHR15337">
    <property type="entry name" value="ANTERIOR GRADIENT PROTEIN-RELATED"/>
    <property type="match status" value="1"/>
</dbReference>
<feature type="signal peptide" evidence="2">
    <location>
        <begin position="1"/>
        <end position="19"/>
    </location>
</feature>
<dbReference type="PROSITE" id="PS51352">
    <property type="entry name" value="THIOREDOXIN_2"/>
    <property type="match status" value="1"/>
</dbReference>
<dbReference type="InterPro" id="IPR036249">
    <property type="entry name" value="Thioredoxin-like_sf"/>
</dbReference>
<evidence type="ECO:0000259" key="3">
    <source>
        <dbReference type="PROSITE" id="PS51352"/>
    </source>
</evidence>
<accession>A0ABW9J4E0</accession>
<dbReference type="EMBL" id="SSHJ02000005">
    <property type="protein sequence ID" value="MFN0254985.1"/>
    <property type="molecule type" value="Genomic_DNA"/>
</dbReference>
<protein>
    <submittedName>
        <fullName evidence="4">Thioredoxin family protein</fullName>
    </submittedName>
</protein>
<proteinExistence type="predicted"/>
<evidence type="ECO:0000313" key="4">
    <source>
        <dbReference type="EMBL" id="MFN0254985.1"/>
    </source>
</evidence>
<dbReference type="SUPFAM" id="SSF52833">
    <property type="entry name" value="Thioredoxin-like"/>
    <property type="match status" value="1"/>
</dbReference>
<organism evidence="4 5">
    <name type="scientific">Pedobacter ureilyticus</name>
    <dbReference type="NCBI Taxonomy" id="1393051"/>
    <lineage>
        <taxon>Bacteria</taxon>
        <taxon>Pseudomonadati</taxon>
        <taxon>Bacteroidota</taxon>
        <taxon>Sphingobacteriia</taxon>
        <taxon>Sphingobacteriales</taxon>
        <taxon>Sphingobacteriaceae</taxon>
        <taxon>Pedobacter</taxon>
    </lineage>
</organism>
<evidence type="ECO:0000313" key="5">
    <source>
        <dbReference type="Proteomes" id="UP001517247"/>
    </source>
</evidence>
<dbReference type="Proteomes" id="UP001517247">
    <property type="component" value="Unassembled WGS sequence"/>
</dbReference>
<gene>
    <name evidence="4" type="ORF">E6A44_005335</name>
</gene>
<comment type="caution">
    <text evidence="4">The sequence shown here is derived from an EMBL/GenBank/DDBJ whole genome shotgun (WGS) entry which is preliminary data.</text>
</comment>
<dbReference type="InterPro" id="IPR051099">
    <property type="entry name" value="AGR/TXD"/>
</dbReference>
<reference evidence="4 5" key="1">
    <citation type="submission" date="2024-12" db="EMBL/GenBank/DDBJ databases">
        <authorList>
            <person name="Hu S."/>
        </authorList>
    </citation>
    <scope>NUCLEOTIDE SEQUENCE [LARGE SCALE GENOMIC DNA]</scope>
    <source>
        <strain evidence="4 5">THG-T11</strain>
    </source>
</reference>
<dbReference type="PANTHER" id="PTHR15337:SF11">
    <property type="entry name" value="THIOREDOXIN DOMAIN-CONTAINING PROTEIN"/>
    <property type="match status" value="1"/>
</dbReference>
<evidence type="ECO:0000256" key="2">
    <source>
        <dbReference type="SAM" id="SignalP"/>
    </source>
</evidence>
<evidence type="ECO:0000256" key="1">
    <source>
        <dbReference type="ARBA" id="ARBA00022729"/>
    </source>
</evidence>
<sequence length="396" mass="45062">MRKRLLAACLLLVTFSVSAAEIKFLENPIWTSVLEKAKKENKIIFLDAYATWCGPCKQMDAETYTNQAVADFYNANFINVKYDMEKGEGAMLADRYYVSAYPNLVFINPDGVMLHKGVGFVAADEFLALAKTAKNPETQYYTLKKNALKLNNAQFLKFAKQAVELQDEDFGYLSKDFLASKADILGDPDLVDLVMNYAFVLPKEKDLTYFSTSKNKIIKEGKYTEEDFEERLVSLAIQFALSEEVQVTEEMDFDAVKKILDKYVPERSFFVYNYFKTQYFLENKETDQALIAFNEILENPDKAGYQQVCNAMMGFGPILFEEGKLDTYLDKFNAIAVPAKDKEVAYLKDFVKAIIYIKTKQTAKFKETATAMLANATTPEEVKKDLKLALQNMGTN</sequence>
<dbReference type="Gene3D" id="3.40.30.10">
    <property type="entry name" value="Glutaredoxin"/>
    <property type="match status" value="1"/>
</dbReference>
<feature type="domain" description="Thioredoxin" evidence="3">
    <location>
        <begin position="6"/>
        <end position="135"/>
    </location>
</feature>
<keyword evidence="5" id="KW-1185">Reference proteome</keyword>